<comment type="caution">
    <text evidence="2">The sequence shown here is derived from an EMBL/GenBank/DDBJ whole genome shotgun (WGS) entry which is preliminary data.</text>
</comment>
<accession>A0A179DEI9</accession>
<dbReference type="EMBL" id="LWHJ01000028">
    <property type="protein sequence ID" value="OAQ39120.1"/>
    <property type="molecule type" value="Genomic_DNA"/>
</dbReference>
<dbReference type="AlphaFoldDB" id="A0A179DEI9"/>
<reference evidence="2 3" key="2">
    <citation type="submission" date="2016-06" db="EMBL/GenBank/DDBJ databases">
        <title>Pedobacter psychrophilus sp. nov., isolated from Antarctic fragmentary rock.</title>
        <authorList>
            <person name="Svec P."/>
        </authorList>
    </citation>
    <scope>NUCLEOTIDE SEQUENCE [LARGE SCALE GENOMIC DNA]</scope>
    <source>
        <strain evidence="2 3">CCM 8644</strain>
    </source>
</reference>
<reference evidence="2 3" key="1">
    <citation type="submission" date="2016-04" db="EMBL/GenBank/DDBJ databases">
        <authorList>
            <person name="Evans L.H."/>
            <person name="Alamgir A."/>
            <person name="Owens N."/>
            <person name="Weber N.D."/>
            <person name="Virtaneva K."/>
            <person name="Barbian K."/>
            <person name="Babar A."/>
            <person name="Rosenke K."/>
        </authorList>
    </citation>
    <scope>NUCLEOTIDE SEQUENCE [LARGE SCALE GENOMIC DNA]</scope>
    <source>
        <strain evidence="2 3">CCM 8644</strain>
    </source>
</reference>
<dbReference type="Proteomes" id="UP000078459">
    <property type="component" value="Unassembled WGS sequence"/>
</dbReference>
<keyword evidence="1" id="KW-1133">Transmembrane helix</keyword>
<evidence type="ECO:0000313" key="2">
    <source>
        <dbReference type="EMBL" id="OAQ39120.1"/>
    </source>
</evidence>
<protein>
    <submittedName>
        <fullName evidence="2">Uncharacterized protein</fullName>
    </submittedName>
</protein>
<feature type="transmembrane region" description="Helical" evidence="1">
    <location>
        <begin position="51"/>
        <end position="70"/>
    </location>
</feature>
<evidence type="ECO:0000313" key="3">
    <source>
        <dbReference type="Proteomes" id="UP000078459"/>
    </source>
</evidence>
<keyword evidence="1" id="KW-0812">Transmembrane</keyword>
<gene>
    <name evidence="2" type="ORF">A5893_10650</name>
</gene>
<evidence type="ECO:0000256" key="1">
    <source>
        <dbReference type="SAM" id="Phobius"/>
    </source>
</evidence>
<feature type="transmembrane region" description="Helical" evidence="1">
    <location>
        <begin position="82"/>
        <end position="106"/>
    </location>
</feature>
<organism evidence="2 3">
    <name type="scientific">Pedobacter psychrophilus</name>
    <dbReference type="NCBI Taxonomy" id="1826909"/>
    <lineage>
        <taxon>Bacteria</taxon>
        <taxon>Pseudomonadati</taxon>
        <taxon>Bacteroidota</taxon>
        <taxon>Sphingobacteriia</taxon>
        <taxon>Sphingobacteriales</taxon>
        <taxon>Sphingobacteriaceae</taxon>
        <taxon>Pedobacter</taxon>
    </lineage>
</organism>
<sequence length="109" mass="12614">MSLASFIAFKKARFNYFQHIILNSFIGGQRIFALLLLTPIAYFIENQNIKDFYSILILLLGISLTIWTYFQFFNNLKSFSKLIRSVVSYILFGVFIVLILFGLLGLSKI</sequence>
<proteinExistence type="predicted"/>
<keyword evidence="3" id="KW-1185">Reference proteome</keyword>
<name>A0A179DEI9_9SPHI</name>
<dbReference type="STRING" id="1826909.A5893_10650"/>
<keyword evidence="1" id="KW-0472">Membrane</keyword>
<feature type="transmembrane region" description="Helical" evidence="1">
    <location>
        <begin position="20"/>
        <end position="44"/>
    </location>
</feature>